<dbReference type="EMBL" id="CAFBPK010000017">
    <property type="protein sequence ID" value="CAB5023048.1"/>
    <property type="molecule type" value="Genomic_DNA"/>
</dbReference>
<accession>A0A6J5Z3Q1</accession>
<keyword evidence="2" id="KW-0808">Transferase</keyword>
<organism evidence="4">
    <name type="scientific">freshwater metagenome</name>
    <dbReference type="NCBI Taxonomy" id="449393"/>
    <lineage>
        <taxon>unclassified sequences</taxon>
        <taxon>metagenomes</taxon>
        <taxon>ecological metagenomes</taxon>
    </lineage>
</organism>
<dbReference type="Gene3D" id="3.30.70.3550">
    <property type="entry name" value="Leucyl/phenylalanyl-tRNA-protein transferase, N-terminal domain"/>
    <property type="match status" value="1"/>
</dbReference>
<dbReference type="GO" id="GO:0030163">
    <property type="term" value="P:protein catabolic process"/>
    <property type="evidence" value="ECO:0007669"/>
    <property type="project" value="InterPro"/>
</dbReference>
<evidence type="ECO:0000313" key="4">
    <source>
        <dbReference type="EMBL" id="CAB4337084.1"/>
    </source>
</evidence>
<dbReference type="PANTHER" id="PTHR30098:SF2">
    <property type="entry name" value="LEUCYL_PHENYLALANYL-TRNA--PROTEIN TRANSFERASE"/>
    <property type="match status" value="1"/>
</dbReference>
<evidence type="ECO:0000256" key="1">
    <source>
        <dbReference type="ARBA" id="ARBA00022490"/>
    </source>
</evidence>
<dbReference type="EMBL" id="CAESAD010000005">
    <property type="protein sequence ID" value="CAB4339750.1"/>
    <property type="molecule type" value="Genomic_DNA"/>
</dbReference>
<name>A0A6J5Z3Q1_9ZZZZ</name>
<keyword evidence="3" id="KW-0012">Acyltransferase</keyword>
<dbReference type="HAMAP" id="MF_00688">
    <property type="entry name" value="Leu_Phe_trans"/>
    <property type="match status" value="1"/>
</dbReference>
<dbReference type="AlphaFoldDB" id="A0A6J5Z3Q1"/>
<dbReference type="InterPro" id="IPR042221">
    <property type="entry name" value="Leu/Phe-tRNA_Trfase_N"/>
</dbReference>
<dbReference type="NCBIfam" id="TIGR00667">
    <property type="entry name" value="aat"/>
    <property type="match status" value="1"/>
</dbReference>
<dbReference type="EMBL" id="CAFAAO010000013">
    <property type="protein sequence ID" value="CAB4807694.1"/>
    <property type="molecule type" value="Genomic_DNA"/>
</dbReference>
<dbReference type="InterPro" id="IPR004616">
    <property type="entry name" value="Leu/Phe-tRNA_Trfase"/>
</dbReference>
<dbReference type="InterPro" id="IPR042203">
    <property type="entry name" value="Leu/Phe-tRNA_Trfase_C"/>
</dbReference>
<evidence type="ECO:0000313" key="9">
    <source>
        <dbReference type="EMBL" id="CAB5023048.1"/>
    </source>
</evidence>
<evidence type="ECO:0000256" key="3">
    <source>
        <dbReference type="ARBA" id="ARBA00023315"/>
    </source>
</evidence>
<evidence type="ECO:0000313" key="5">
    <source>
        <dbReference type="EMBL" id="CAB4339750.1"/>
    </source>
</evidence>
<dbReference type="Pfam" id="PF03588">
    <property type="entry name" value="Leu_Phe_trans"/>
    <property type="match status" value="1"/>
</dbReference>
<dbReference type="GO" id="GO:0008914">
    <property type="term" value="F:leucyl-tRNA--protein transferase activity"/>
    <property type="evidence" value="ECO:0007669"/>
    <property type="project" value="InterPro"/>
</dbReference>
<protein>
    <submittedName>
        <fullName evidence="4">Unannotated protein</fullName>
    </submittedName>
</protein>
<keyword evidence="1" id="KW-0963">Cytoplasm</keyword>
<dbReference type="InterPro" id="IPR016181">
    <property type="entry name" value="Acyl_CoA_acyltransferase"/>
</dbReference>
<dbReference type="PANTHER" id="PTHR30098">
    <property type="entry name" value="LEUCYL/PHENYLALANYL-TRNA--PROTEIN TRANSFERASE"/>
    <property type="match status" value="1"/>
</dbReference>
<evidence type="ECO:0000256" key="2">
    <source>
        <dbReference type="ARBA" id="ARBA00022679"/>
    </source>
</evidence>
<proteinExistence type="inferred from homology"/>
<evidence type="ECO:0000313" key="8">
    <source>
        <dbReference type="EMBL" id="CAB4851406.1"/>
    </source>
</evidence>
<dbReference type="Gene3D" id="3.40.630.70">
    <property type="entry name" value="Leucyl/phenylalanyl-tRNA-protein transferase, C-terminal domain"/>
    <property type="match status" value="1"/>
</dbReference>
<sequence length="247" mass="27243">MTPDWDYDFPDPTLAPPEIDLVAISAFDSVGIPLEINPNIEWPKLTNFGSTWHSEVLITAYEHGLFPMPYEIDGQDSAIGWWSPAERAIFYPGQIIISTSLKRSMKKFSITMNRDFRAVISACADPRREGSWINHDVIEAFCKLHEQGLAHSIEVRDSKDKLVGGLYGIELGGVFAGESMFHFETDASKAALVYLAKSLDDGSGRIIDTQWMTDHLSSLGAKAISRAEYCANLPTLLGLAPKFSSAG</sequence>
<dbReference type="EMBL" id="CAFBIX010000112">
    <property type="protein sequence ID" value="CAB4851406.1"/>
    <property type="molecule type" value="Genomic_DNA"/>
</dbReference>
<dbReference type="EMBL" id="CAESAI010000012">
    <property type="protein sequence ID" value="CAB4337084.1"/>
    <property type="molecule type" value="Genomic_DNA"/>
</dbReference>
<evidence type="ECO:0000313" key="6">
    <source>
        <dbReference type="EMBL" id="CAB4703083.1"/>
    </source>
</evidence>
<dbReference type="SUPFAM" id="SSF55729">
    <property type="entry name" value="Acyl-CoA N-acyltransferases (Nat)"/>
    <property type="match status" value="1"/>
</dbReference>
<reference evidence="4" key="1">
    <citation type="submission" date="2020-05" db="EMBL/GenBank/DDBJ databases">
        <authorList>
            <person name="Chiriac C."/>
            <person name="Salcher M."/>
            <person name="Ghai R."/>
            <person name="Kavagutti S V."/>
        </authorList>
    </citation>
    <scope>NUCLEOTIDE SEQUENCE</scope>
</reference>
<dbReference type="GO" id="GO:0005737">
    <property type="term" value="C:cytoplasm"/>
    <property type="evidence" value="ECO:0007669"/>
    <property type="project" value="TreeGrafter"/>
</dbReference>
<evidence type="ECO:0000313" key="7">
    <source>
        <dbReference type="EMBL" id="CAB4807694.1"/>
    </source>
</evidence>
<dbReference type="EMBL" id="CAEZYC010000014">
    <property type="protein sequence ID" value="CAB4703083.1"/>
    <property type="molecule type" value="Genomic_DNA"/>
</dbReference>
<gene>
    <name evidence="6" type="ORF">UFOPK2648_00427</name>
    <name evidence="7" type="ORF">UFOPK3037_01065</name>
    <name evidence="8" type="ORF">UFOPK3278_01477</name>
    <name evidence="4" type="ORF">UFOPK3406_00675</name>
    <name evidence="5" type="ORF">UFOPK3925_00877</name>
    <name evidence="9" type="ORF">UFOPK4097_01051</name>
</gene>